<name>A0A4Y7Q0H0_9AGAM</name>
<gene>
    <name evidence="2" type="ORF">BD410DRAFT_791068</name>
</gene>
<evidence type="ECO:0000313" key="2">
    <source>
        <dbReference type="EMBL" id="TDL20290.1"/>
    </source>
</evidence>
<feature type="signal peptide" evidence="1">
    <location>
        <begin position="1"/>
        <end position="22"/>
    </location>
</feature>
<feature type="chain" id="PRO_5021339850" description="Secreted protein" evidence="1">
    <location>
        <begin position="23"/>
        <end position="74"/>
    </location>
</feature>
<reference evidence="2 3" key="1">
    <citation type="submission" date="2018-06" db="EMBL/GenBank/DDBJ databases">
        <title>A transcriptomic atlas of mushroom development highlights an independent origin of complex multicellularity.</title>
        <authorList>
            <consortium name="DOE Joint Genome Institute"/>
            <person name="Krizsan K."/>
            <person name="Almasi E."/>
            <person name="Merenyi Z."/>
            <person name="Sahu N."/>
            <person name="Viragh M."/>
            <person name="Koszo T."/>
            <person name="Mondo S."/>
            <person name="Kiss B."/>
            <person name="Balint B."/>
            <person name="Kues U."/>
            <person name="Barry K."/>
            <person name="Hegedus J.C."/>
            <person name="Henrissat B."/>
            <person name="Johnson J."/>
            <person name="Lipzen A."/>
            <person name="Ohm R."/>
            <person name="Nagy I."/>
            <person name="Pangilinan J."/>
            <person name="Yan J."/>
            <person name="Xiong Y."/>
            <person name="Grigoriev I.V."/>
            <person name="Hibbett D.S."/>
            <person name="Nagy L.G."/>
        </authorList>
    </citation>
    <scope>NUCLEOTIDE SEQUENCE [LARGE SCALE GENOMIC DNA]</scope>
    <source>
        <strain evidence="2 3">SZMC22713</strain>
    </source>
</reference>
<evidence type="ECO:0008006" key="4">
    <source>
        <dbReference type="Google" id="ProtNLM"/>
    </source>
</evidence>
<dbReference type="AlphaFoldDB" id="A0A4Y7Q0H0"/>
<dbReference type="OrthoDB" id="2789670at2759"/>
<evidence type="ECO:0000313" key="3">
    <source>
        <dbReference type="Proteomes" id="UP000294933"/>
    </source>
</evidence>
<proteinExistence type="predicted"/>
<sequence length="74" mass="8546">MGSARFCLRLWLRSAVLLSVSSSFCSRIHKFDACSPHLICVHRFQLELVVWADRRLYGEPNLFARPLKAPVLLF</sequence>
<evidence type="ECO:0000256" key="1">
    <source>
        <dbReference type="SAM" id="SignalP"/>
    </source>
</evidence>
<keyword evidence="3" id="KW-1185">Reference proteome</keyword>
<accession>A0A4Y7Q0H0</accession>
<dbReference type="VEuPathDB" id="FungiDB:BD410DRAFT_791068"/>
<dbReference type="Proteomes" id="UP000294933">
    <property type="component" value="Unassembled WGS sequence"/>
</dbReference>
<organism evidence="2 3">
    <name type="scientific">Rickenella mellea</name>
    <dbReference type="NCBI Taxonomy" id="50990"/>
    <lineage>
        <taxon>Eukaryota</taxon>
        <taxon>Fungi</taxon>
        <taxon>Dikarya</taxon>
        <taxon>Basidiomycota</taxon>
        <taxon>Agaricomycotina</taxon>
        <taxon>Agaricomycetes</taxon>
        <taxon>Hymenochaetales</taxon>
        <taxon>Rickenellaceae</taxon>
        <taxon>Rickenella</taxon>
    </lineage>
</organism>
<keyword evidence="1" id="KW-0732">Signal</keyword>
<dbReference type="EMBL" id="ML170189">
    <property type="protein sequence ID" value="TDL20290.1"/>
    <property type="molecule type" value="Genomic_DNA"/>
</dbReference>
<protein>
    <recommendedName>
        <fullName evidence="4">Secreted protein</fullName>
    </recommendedName>
</protein>